<feature type="transmembrane region" description="Helical" evidence="2">
    <location>
        <begin position="1560"/>
        <end position="1581"/>
    </location>
</feature>
<evidence type="ECO:0000256" key="1">
    <source>
        <dbReference type="SAM" id="MobiDB-lite"/>
    </source>
</evidence>
<sequence>MAFPSPQHAKTSALTASSSSQFMHMYLRYVRTDMFNRRSTGIAVKSMRRPVTATALATELAAVISTRRRSQRPPNLCHKSSAVHRCTLTAASTAQANERTLASASRTTADATFAVVSGREGVIRVYAASCSALLHEFAAIHSRVYALHYTSFSDSLVTLESDVQSADGEDEDAETFLCVYHDWRERKMVRGYTLPLGVLESPSSKRKADCVAVCSFTGRVVVAMGSVLNIWQCSRGFFEHVMELKVDMAQRHAFMQVEYVAIHGVYVAFASQTEVRVMEIHVRSSKDVEETPKLDAGLDKSALEEWTTSRQENGGSVPEDSAQCVQVTSFDDLDAFVEVPVSCSAYSTMEADTRREQDEQRIFDEQEQIPMVLGRNEAQQEVWNLAGLVKSQDIRTNQAMSYFIGENDVSVLLQRYLPPNHSVRSLKFLPETIDNRVCVETRSYTRLLVATEKHAFLYYFLSEEVDSTRKKMSKKVLGKDERTRSRGMHKPIKVGKVVVGQSRDSFTSLEEEEDESDAETDGSTESGRVVMHYNFTSAVTSITANSSFLFVATLSGLQVWSIWSPCHYVAASRALSKSLVPQPSQPQLLCTQPIPYPVSQLAALDSYVILLPQVSSLAYLRPDDLVHMASLAAAERLPEAEFEMRPPLEFEEDPSQRSIMILQQSPPSLIFSYVRQGVLSTEGDMKPFQIDLLLSLFSLYRYRADVGFDLLRLAISNEAARKEVAASISDRKERLALELETKLYDSLARECAADLAAVFMSEHHRNLERTALLFVASNVSSIEVMHRLQAIVGTVDRSEVIRATGKYLEAFVFPPPESLADICAPQLVQDTSSTDANFTRIVLLHYGKYFPEQLSRLIVDSSLKWTLEDIAFALEKLEESSSHSILVKIARLVLVLRAVSFPAEMWESLETLEGASSKDFAEQCSYSSMLALVNDLLNNHVDALVHLTVTHPDLLIQEIPSSDDEKRAPAFIRRFSGSKLTKALLDNAPAKYLDILERIFNNAIGRQETIQSTLLFCLTAIGDAAGPSATRIALSGSSSDIADLSDSPFVSDQALVLRFLVFVLQMFPTLEKLSEKEEVQDDEEDLQSAKAAVAAELTRLCVKLSSCFHGSKVNDDDGRVEAAVCDLFESMVSELAATHGLLPGWVQEYLQTRCLPKTPRLRRTLEFLFYQVLGLLYDKDLIHPQDVLSAYEVVESESPNWNLENDLAALVVLFTLPRQLVQVLHELAHTLGRDVCGEVHVEPQRPEELVEDLGGVADRAARGDERLGVVGRGQHDEPQRRVADVALPRAVQQHARVQVQHVGQEHWQRRQRDGHEEADGEEQPQLARVLDARRHVVRVDDEHEQQQLGQRGALVEQRHAAGLLVLLVAHDALAHDDLAQHVAAGVHPDDEAQAEEPGGPLVQQQRQPRHEDGDPEQPGAAHERRLPHHHAPRLVGPDPFARTRLAHAPEEAARDGRGQHRGQEEEHNGHVRADAAGLGLAPPVVPRLLRGLRHHGETAGAARTSGKRTRRRRRGGEGVYGPETVLLHVLVVERLVAVAVVVLALGDGLLLLLQPAQVRAAVALAHAVQLVLELALLLLVLGQQLLLAAAATHPSRQTHSNVRARACGAASASASSAADAPRHDLLAQAALGADVSLLQHGITPQKDKSVPRLPTCCSPAALTLAHGSQLACAAVGVASALYHAARREDDSGVDVQLLALETWHRSVVYEMTPMHMLLVFASDKPCDGCPSAAAMARRMLRTVFDALLLLIGQRNLRDWDASKLRAAISKQVEVVDTIATQFQTDPRFVFGRPVRDARAYRQLDGIDISNSGGLIQGAWLENGELVGEFFQPGRPKILDAKELLLLTVLGECVGKRESNYARHIGRVHLTRTQQDVKVVIRNSTRGPLITFIGIFGGKSEEDEELRDMVRLGFIIPNNAF</sequence>
<evidence type="ECO:0000256" key="2">
    <source>
        <dbReference type="SAM" id="Phobius"/>
    </source>
</evidence>
<evidence type="ECO:0000313" key="4">
    <source>
        <dbReference type="Proteomes" id="UP001165121"/>
    </source>
</evidence>
<dbReference type="Proteomes" id="UP001165121">
    <property type="component" value="Unassembled WGS sequence"/>
</dbReference>
<feature type="region of interest" description="Disordered" evidence="1">
    <location>
        <begin position="1389"/>
        <end position="1439"/>
    </location>
</feature>
<dbReference type="PANTHER" id="PTHR28633:SF1">
    <property type="entry name" value="BLOC-2 COMPLEX MEMBER HPS3"/>
    <property type="match status" value="1"/>
</dbReference>
<comment type="caution">
    <text evidence="3">The sequence shown here is derived from an EMBL/GenBank/DDBJ whole genome shotgun (WGS) entry which is preliminary data.</text>
</comment>
<feature type="region of interest" description="Disordered" evidence="1">
    <location>
        <begin position="1300"/>
        <end position="1327"/>
    </location>
</feature>
<keyword evidence="2" id="KW-0472">Membrane</keyword>
<feature type="region of interest" description="Disordered" evidence="1">
    <location>
        <begin position="1494"/>
        <end position="1517"/>
    </location>
</feature>
<keyword evidence="4" id="KW-1185">Reference proteome</keyword>
<feature type="compositionally biased region" description="Basic residues" evidence="1">
    <location>
        <begin position="1505"/>
        <end position="1514"/>
    </location>
</feature>
<keyword evidence="2" id="KW-0812">Transmembrane</keyword>
<feature type="compositionally biased region" description="Basic and acidic residues" evidence="1">
    <location>
        <begin position="1303"/>
        <end position="1317"/>
    </location>
</feature>
<gene>
    <name evidence="3" type="ORF">Pfra01_002211000</name>
</gene>
<feature type="transmembrane region" description="Helical" evidence="2">
    <location>
        <begin position="1535"/>
        <end position="1553"/>
    </location>
</feature>
<keyword evidence="2" id="KW-1133">Transmembrane helix</keyword>
<proteinExistence type="predicted"/>
<feature type="compositionally biased region" description="Basic and acidic residues" evidence="1">
    <location>
        <begin position="1451"/>
        <end position="1473"/>
    </location>
</feature>
<dbReference type="PANTHER" id="PTHR28633">
    <property type="entry name" value="HERMANSKY-PUDLAK SYNDROME 3 PROTEIN"/>
    <property type="match status" value="1"/>
</dbReference>
<evidence type="ECO:0000313" key="3">
    <source>
        <dbReference type="EMBL" id="GMF53453.1"/>
    </source>
</evidence>
<name>A0A9W7D642_9STRA</name>
<feature type="region of interest" description="Disordered" evidence="1">
    <location>
        <begin position="1451"/>
        <end position="1474"/>
    </location>
</feature>
<dbReference type="InterPro" id="IPR017216">
    <property type="entry name" value="HPS3"/>
</dbReference>
<organism evidence="3 4">
    <name type="scientific">Phytophthora fragariaefolia</name>
    <dbReference type="NCBI Taxonomy" id="1490495"/>
    <lineage>
        <taxon>Eukaryota</taxon>
        <taxon>Sar</taxon>
        <taxon>Stramenopiles</taxon>
        <taxon>Oomycota</taxon>
        <taxon>Peronosporomycetes</taxon>
        <taxon>Peronosporales</taxon>
        <taxon>Peronosporaceae</taxon>
        <taxon>Phytophthora</taxon>
    </lineage>
</organism>
<protein>
    <submittedName>
        <fullName evidence="3">Unnamed protein product</fullName>
    </submittedName>
</protein>
<accession>A0A9W7D642</accession>
<dbReference type="OrthoDB" id="71731at2759"/>
<dbReference type="EMBL" id="BSXT01003281">
    <property type="protein sequence ID" value="GMF53453.1"/>
    <property type="molecule type" value="Genomic_DNA"/>
</dbReference>
<reference evidence="3" key="1">
    <citation type="submission" date="2023-04" db="EMBL/GenBank/DDBJ databases">
        <title>Phytophthora fragariaefolia NBRC 109709.</title>
        <authorList>
            <person name="Ichikawa N."/>
            <person name="Sato H."/>
            <person name="Tonouchi N."/>
        </authorList>
    </citation>
    <scope>NUCLEOTIDE SEQUENCE</scope>
    <source>
        <strain evidence="3">NBRC 109709</strain>
    </source>
</reference>